<comment type="caution">
    <text evidence="11">The sequence shown here is derived from an EMBL/GenBank/DDBJ whole genome shotgun (WGS) entry which is preliminary data.</text>
</comment>
<dbReference type="STRING" id="337451.A0A3S3MFT4"/>
<sequence length="662" mass="73874">MQLRIFLGECKDIPESSVLQWFRFLQRFFASLFKQQQNVEVQILVLLLPLRPRQGGAERWRRTRLWIPAATLFCFCNRVQPNLCSGSPLSSDNGWSSPDLLRFVTSTTIRIRTLGDLISAGEMSFQVFLLFFLCSLPKILAQDPPVHETIVVKGASTIAETDDNFVCATLDWWPSEKCNYDQCPWGQSSVLNLDLHHPFLTKAIRAFNTLRIRVGGSLQDQVVYDVGDLGFPCHPFRKMVDGLFGFSKGCLGMDRWDELNLLFNKTGVIVTFGLNALYGRHKIRKGVWGGAWNSSNAHSFIKYTVSKGYRVDSWEFGNELSGSGIGASVGAEQYGKDLISLKAILSDLYKGSRQHPLLLAPGGFFDQQWYTQLLQVSGSNVVDVMTHHIYNLGAGVDPHLMSKILDPHYLSRISKAFKDLQFTIQRHGPWSSAWVGESGGAYNSGGRLVSNTFVNSFWYLDQLAMASKYGTKVYCRQSLIGGNYGLLNVTTFIPNPDYYSALLWHRLMGKGVLSIDFSGSPFLRPYAHCSKGKEGITLLLINLSNSTKFHITVRNGMNIKLHEGEANHGEDSFMENFKKSVTWIGKKASDGAVQRQEYHLTPKDGNLRSRTMVLNGNPLKLTEDGTIPALDPVLVDVNLPTSLAPLSIAFVTLPNFEAPACA</sequence>
<gene>
    <name evidence="11" type="ORF">CKAN_00123700</name>
</gene>
<dbReference type="Gene3D" id="3.20.20.80">
    <property type="entry name" value="Glycosidases"/>
    <property type="match status" value="1"/>
</dbReference>
<protein>
    <submittedName>
        <fullName evidence="11">Glycoside hydrolase</fullName>
    </submittedName>
</protein>
<dbReference type="OrthoDB" id="726732at2759"/>
<evidence type="ECO:0000313" key="12">
    <source>
        <dbReference type="Proteomes" id="UP000283530"/>
    </source>
</evidence>
<keyword evidence="3" id="KW-0964">Secreted</keyword>
<keyword evidence="6" id="KW-0472">Membrane</keyword>
<dbReference type="GO" id="GO:0009505">
    <property type="term" value="C:plant-type cell wall"/>
    <property type="evidence" value="ECO:0007669"/>
    <property type="project" value="TreeGrafter"/>
</dbReference>
<comment type="similarity">
    <text evidence="2">Belongs to the glycosyl hydrolase 79 family.</text>
</comment>
<comment type="subcellular location">
    <subcellularLocation>
        <location evidence="9">Lysosome membrane</location>
        <topology evidence="9">Peripheral membrane protein</topology>
    </subcellularLocation>
    <subcellularLocation>
        <location evidence="1">Secreted</location>
    </subcellularLocation>
</comment>
<dbReference type="SUPFAM" id="SSF51445">
    <property type="entry name" value="(Trans)glycosidases"/>
    <property type="match status" value="1"/>
</dbReference>
<dbReference type="PANTHER" id="PTHR14363">
    <property type="entry name" value="HEPARANASE-RELATED"/>
    <property type="match status" value="1"/>
</dbReference>
<evidence type="ECO:0000256" key="5">
    <source>
        <dbReference type="ARBA" id="ARBA00022801"/>
    </source>
</evidence>
<evidence type="ECO:0000313" key="11">
    <source>
        <dbReference type="EMBL" id="RWR72988.1"/>
    </source>
</evidence>
<dbReference type="FunFam" id="3.20.20.80:FF:000023">
    <property type="entry name" value="heparanase-like protein 3"/>
    <property type="match status" value="1"/>
</dbReference>
<evidence type="ECO:0000256" key="2">
    <source>
        <dbReference type="ARBA" id="ARBA00009800"/>
    </source>
</evidence>
<name>A0A3S3MFT4_9MAGN</name>
<evidence type="ECO:0000256" key="1">
    <source>
        <dbReference type="ARBA" id="ARBA00004613"/>
    </source>
</evidence>
<evidence type="ECO:0000256" key="7">
    <source>
        <dbReference type="ARBA" id="ARBA00023180"/>
    </source>
</evidence>
<dbReference type="Proteomes" id="UP000283530">
    <property type="component" value="Unassembled WGS sequence"/>
</dbReference>
<reference evidence="11 12" key="1">
    <citation type="journal article" date="2019" name="Nat. Plants">
        <title>Stout camphor tree genome fills gaps in understanding of flowering plant genome evolution.</title>
        <authorList>
            <person name="Chaw S.M."/>
            <person name="Liu Y.C."/>
            <person name="Wu Y.W."/>
            <person name="Wang H.Y."/>
            <person name="Lin C.I."/>
            <person name="Wu C.S."/>
            <person name="Ke H.M."/>
            <person name="Chang L.Y."/>
            <person name="Hsu C.Y."/>
            <person name="Yang H.T."/>
            <person name="Sudianto E."/>
            <person name="Hsu M.H."/>
            <person name="Wu K.P."/>
            <person name="Wang L.N."/>
            <person name="Leebens-Mack J.H."/>
            <person name="Tsai I.J."/>
        </authorList>
    </citation>
    <scope>NUCLEOTIDE SEQUENCE [LARGE SCALE GENOMIC DNA]</scope>
    <source>
        <strain evidence="12">cv. Chaw 1501</strain>
        <tissue evidence="11">Young leaves</tissue>
    </source>
</reference>
<dbReference type="InterPro" id="IPR017853">
    <property type="entry name" value="GH"/>
</dbReference>
<evidence type="ECO:0000256" key="4">
    <source>
        <dbReference type="ARBA" id="ARBA00022729"/>
    </source>
</evidence>
<dbReference type="InterPro" id="IPR005199">
    <property type="entry name" value="Glyco_hydro_79"/>
</dbReference>
<dbReference type="AlphaFoldDB" id="A0A3S3MFT4"/>
<evidence type="ECO:0000256" key="9">
    <source>
        <dbReference type="ARBA" id="ARBA00023765"/>
    </source>
</evidence>
<keyword evidence="8" id="KW-0458">Lysosome</keyword>
<accession>A0A3S3MFT4</accession>
<dbReference type="Pfam" id="PF03662">
    <property type="entry name" value="Glyco_hydro_79n"/>
    <property type="match status" value="1"/>
</dbReference>
<comment type="function">
    <text evidence="10">Endoglycosidase which is a cell surface and extracellular matrix-degrading enzyme. Cleaves heparan sulfate proteoglycans (HSPGs) into heparan sulfate side chains and core proteoglycans.</text>
</comment>
<dbReference type="GO" id="GO:0004566">
    <property type="term" value="F:beta-glucuronidase activity"/>
    <property type="evidence" value="ECO:0007669"/>
    <property type="project" value="TreeGrafter"/>
</dbReference>
<evidence type="ECO:0000256" key="10">
    <source>
        <dbReference type="ARBA" id="ARBA00055929"/>
    </source>
</evidence>
<keyword evidence="12" id="KW-1185">Reference proteome</keyword>
<dbReference type="EMBL" id="QPKB01000001">
    <property type="protein sequence ID" value="RWR72988.1"/>
    <property type="molecule type" value="Genomic_DNA"/>
</dbReference>
<dbReference type="GO" id="GO:0005765">
    <property type="term" value="C:lysosomal membrane"/>
    <property type="evidence" value="ECO:0007669"/>
    <property type="project" value="UniProtKB-SubCell"/>
</dbReference>
<dbReference type="PANTHER" id="PTHR14363:SF21">
    <property type="entry name" value="HEPARANASE-LIKE PROTEIN 1"/>
    <property type="match status" value="1"/>
</dbReference>
<organism evidence="11 12">
    <name type="scientific">Cinnamomum micranthum f. kanehirae</name>
    <dbReference type="NCBI Taxonomy" id="337451"/>
    <lineage>
        <taxon>Eukaryota</taxon>
        <taxon>Viridiplantae</taxon>
        <taxon>Streptophyta</taxon>
        <taxon>Embryophyta</taxon>
        <taxon>Tracheophyta</taxon>
        <taxon>Spermatophyta</taxon>
        <taxon>Magnoliopsida</taxon>
        <taxon>Magnoliidae</taxon>
        <taxon>Laurales</taxon>
        <taxon>Lauraceae</taxon>
        <taxon>Cinnamomum</taxon>
    </lineage>
</organism>
<evidence type="ECO:0000256" key="6">
    <source>
        <dbReference type="ARBA" id="ARBA00023136"/>
    </source>
</evidence>
<evidence type="ECO:0000256" key="3">
    <source>
        <dbReference type="ARBA" id="ARBA00022525"/>
    </source>
</evidence>
<evidence type="ECO:0000256" key="8">
    <source>
        <dbReference type="ARBA" id="ARBA00023228"/>
    </source>
</evidence>
<dbReference type="GO" id="GO:0005576">
    <property type="term" value="C:extracellular region"/>
    <property type="evidence" value="ECO:0007669"/>
    <property type="project" value="UniProtKB-SubCell"/>
</dbReference>
<keyword evidence="4" id="KW-0732">Signal</keyword>
<keyword evidence="5 11" id="KW-0378">Hydrolase</keyword>
<keyword evidence="7" id="KW-0325">Glycoprotein</keyword>
<proteinExistence type="inferred from homology"/>